<dbReference type="PROSITE" id="PS50928">
    <property type="entry name" value="ABC_TM1"/>
    <property type="match status" value="1"/>
</dbReference>
<evidence type="ECO:0000313" key="9">
    <source>
        <dbReference type="EMBL" id="QPC83823.1"/>
    </source>
</evidence>
<dbReference type="PANTHER" id="PTHR30151:SF0">
    <property type="entry name" value="ABC TRANSPORTER PERMEASE PROTEIN MJ0413-RELATED"/>
    <property type="match status" value="1"/>
</dbReference>
<evidence type="ECO:0000256" key="7">
    <source>
        <dbReference type="RuleBase" id="RU363032"/>
    </source>
</evidence>
<evidence type="ECO:0000256" key="3">
    <source>
        <dbReference type="ARBA" id="ARBA00022475"/>
    </source>
</evidence>
<dbReference type="Gene3D" id="1.10.3720.10">
    <property type="entry name" value="MetI-like"/>
    <property type="match status" value="1"/>
</dbReference>
<gene>
    <name evidence="9" type="ORF">G4Y79_05435</name>
</gene>
<keyword evidence="10" id="KW-1185">Reference proteome</keyword>
<feature type="transmembrane region" description="Helical" evidence="7">
    <location>
        <begin position="119"/>
        <end position="139"/>
    </location>
</feature>
<feature type="transmembrane region" description="Helical" evidence="7">
    <location>
        <begin position="88"/>
        <end position="107"/>
    </location>
</feature>
<keyword evidence="6 7" id="KW-0472">Membrane</keyword>
<dbReference type="InterPro" id="IPR035906">
    <property type="entry name" value="MetI-like_sf"/>
</dbReference>
<name>A0A7S8EBA6_9CHLR</name>
<evidence type="ECO:0000256" key="4">
    <source>
        <dbReference type="ARBA" id="ARBA00022692"/>
    </source>
</evidence>
<proteinExistence type="inferred from homology"/>
<dbReference type="GO" id="GO:0055085">
    <property type="term" value="P:transmembrane transport"/>
    <property type="evidence" value="ECO:0007669"/>
    <property type="project" value="InterPro"/>
</dbReference>
<dbReference type="RefSeq" id="WP_195171887.1">
    <property type="nucleotide sequence ID" value="NZ_CP062983.1"/>
</dbReference>
<dbReference type="PANTHER" id="PTHR30151">
    <property type="entry name" value="ALKANE SULFONATE ABC TRANSPORTER-RELATED, MEMBRANE SUBUNIT"/>
    <property type="match status" value="1"/>
</dbReference>
<evidence type="ECO:0000313" key="10">
    <source>
        <dbReference type="Proteomes" id="UP000594468"/>
    </source>
</evidence>
<evidence type="ECO:0000256" key="6">
    <source>
        <dbReference type="ARBA" id="ARBA00023136"/>
    </source>
</evidence>
<dbReference type="Pfam" id="PF00528">
    <property type="entry name" value="BPD_transp_1"/>
    <property type="match status" value="1"/>
</dbReference>
<evidence type="ECO:0000256" key="2">
    <source>
        <dbReference type="ARBA" id="ARBA00022448"/>
    </source>
</evidence>
<keyword evidence="3" id="KW-1003">Cell membrane</keyword>
<feature type="transmembrane region" description="Helical" evidence="7">
    <location>
        <begin position="145"/>
        <end position="164"/>
    </location>
</feature>
<dbReference type="GO" id="GO:0005886">
    <property type="term" value="C:plasma membrane"/>
    <property type="evidence" value="ECO:0007669"/>
    <property type="project" value="UniProtKB-SubCell"/>
</dbReference>
<evidence type="ECO:0000256" key="1">
    <source>
        <dbReference type="ARBA" id="ARBA00004651"/>
    </source>
</evidence>
<dbReference type="AlphaFoldDB" id="A0A7S8EBA6"/>
<dbReference type="EMBL" id="CP062983">
    <property type="protein sequence ID" value="QPC83823.1"/>
    <property type="molecule type" value="Genomic_DNA"/>
</dbReference>
<dbReference type="InterPro" id="IPR000515">
    <property type="entry name" value="MetI-like"/>
</dbReference>
<keyword evidence="5 7" id="KW-1133">Transmembrane helix</keyword>
<keyword evidence="4 7" id="KW-0812">Transmembrane</keyword>
<protein>
    <submittedName>
        <fullName evidence="9">ABC transporter permease</fullName>
    </submittedName>
</protein>
<comment type="similarity">
    <text evidence="7">Belongs to the binding-protein-dependent transport system permease family.</text>
</comment>
<evidence type="ECO:0000256" key="5">
    <source>
        <dbReference type="ARBA" id="ARBA00022989"/>
    </source>
</evidence>
<comment type="subcellular location">
    <subcellularLocation>
        <location evidence="1 7">Cell membrane</location>
        <topology evidence="1 7">Multi-pass membrane protein</topology>
    </subcellularLocation>
</comment>
<evidence type="ECO:0000259" key="8">
    <source>
        <dbReference type="PROSITE" id="PS50928"/>
    </source>
</evidence>
<feature type="transmembrane region" description="Helical" evidence="7">
    <location>
        <begin position="243"/>
        <end position="265"/>
    </location>
</feature>
<dbReference type="CDD" id="cd06261">
    <property type="entry name" value="TM_PBP2"/>
    <property type="match status" value="1"/>
</dbReference>
<dbReference type="SUPFAM" id="SSF161098">
    <property type="entry name" value="MetI-like"/>
    <property type="match status" value="1"/>
</dbReference>
<feature type="transmembrane region" description="Helical" evidence="7">
    <location>
        <begin position="200"/>
        <end position="223"/>
    </location>
</feature>
<reference evidence="9 10" key="1">
    <citation type="submission" date="2020-02" db="EMBL/GenBank/DDBJ databases">
        <authorList>
            <person name="Zheng R.K."/>
            <person name="Sun C.M."/>
        </authorList>
    </citation>
    <scope>NUCLEOTIDE SEQUENCE [LARGE SCALE GENOMIC DNA]</scope>
    <source>
        <strain evidence="10">rifampicinis</strain>
    </source>
</reference>
<dbReference type="KEGG" id="pmet:G4Y79_05435"/>
<accession>A0A7S8EBA6</accession>
<keyword evidence="2 7" id="KW-0813">Transport</keyword>
<feature type="domain" description="ABC transmembrane type-1" evidence="8">
    <location>
        <begin position="81"/>
        <end position="267"/>
    </location>
</feature>
<dbReference type="Proteomes" id="UP000594468">
    <property type="component" value="Chromosome"/>
</dbReference>
<feature type="transmembrane region" description="Helical" evidence="7">
    <location>
        <begin position="22"/>
        <end position="44"/>
    </location>
</feature>
<organism evidence="9 10">
    <name type="scientific">Phototrophicus methaneseepsis</name>
    <dbReference type="NCBI Taxonomy" id="2710758"/>
    <lineage>
        <taxon>Bacteria</taxon>
        <taxon>Bacillati</taxon>
        <taxon>Chloroflexota</taxon>
        <taxon>Candidatus Thermofontia</taxon>
        <taxon>Phototrophicales</taxon>
        <taxon>Phototrophicaceae</taxon>
        <taxon>Phototrophicus</taxon>
    </lineage>
</organism>
<sequence length="281" mass="30611">MATASVTQERTWAASAMSGLRYYLPTILVAVGVLLIWELAVIVFDIKQFLLPKPSVILGEFLTEVRLFLMPGQTSLLFEATGATFREALGGFIIGCGAGVLVALLTARWTILTEAAMPFAIAANSVPIIAFAPIMNNWFGLTNPASKMAIVAIIVFFPTMINTVRGLTLVDARQLELMHSYAASPFKILFSLRIPNALPYIFNALRVASPLSLIGAVVAEFFGGPRATLGVFITQEASSFDFARSWTAILMASLIGISFYLVVLIGERLAMPWYREQHQQG</sequence>